<dbReference type="Proteomes" id="UP000750711">
    <property type="component" value="Unassembled WGS sequence"/>
</dbReference>
<dbReference type="SUPFAM" id="SSF53167">
    <property type="entry name" value="Purine and uridine phosphorylases"/>
    <property type="match status" value="1"/>
</dbReference>
<dbReference type="GO" id="GO:0003824">
    <property type="term" value="F:catalytic activity"/>
    <property type="evidence" value="ECO:0007669"/>
    <property type="project" value="InterPro"/>
</dbReference>
<dbReference type="Pfam" id="PF17046">
    <property type="entry name" value="Ses_B"/>
    <property type="match status" value="1"/>
</dbReference>
<dbReference type="GO" id="GO:0009116">
    <property type="term" value="P:nucleoside metabolic process"/>
    <property type="evidence" value="ECO:0007669"/>
    <property type="project" value="InterPro"/>
</dbReference>
<dbReference type="InterPro" id="IPR031469">
    <property type="entry name" value="SesB_dom"/>
</dbReference>
<organism evidence="2 3">
    <name type="scientific">Trichoglossum hirsutum</name>
    <dbReference type="NCBI Taxonomy" id="265104"/>
    <lineage>
        <taxon>Eukaryota</taxon>
        <taxon>Fungi</taxon>
        <taxon>Dikarya</taxon>
        <taxon>Ascomycota</taxon>
        <taxon>Pezizomycotina</taxon>
        <taxon>Geoglossomycetes</taxon>
        <taxon>Geoglossales</taxon>
        <taxon>Geoglossaceae</taxon>
        <taxon>Trichoglossum</taxon>
    </lineage>
</organism>
<keyword evidence="3" id="KW-1185">Reference proteome</keyword>
<dbReference type="PANTHER" id="PTHR46082">
    <property type="entry name" value="ATP/GTP-BINDING PROTEIN-RELATED"/>
    <property type="match status" value="1"/>
</dbReference>
<evidence type="ECO:0000313" key="2">
    <source>
        <dbReference type="EMBL" id="KAH0553377.1"/>
    </source>
</evidence>
<evidence type="ECO:0000313" key="3">
    <source>
        <dbReference type="Proteomes" id="UP000750711"/>
    </source>
</evidence>
<gene>
    <name evidence="2" type="ORF">GP486_006553</name>
</gene>
<feature type="domain" description="Fungal death-pathway protein SesB" evidence="1">
    <location>
        <begin position="321"/>
        <end position="341"/>
    </location>
</feature>
<dbReference type="InterPro" id="IPR053137">
    <property type="entry name" value="NLR-like"/>
</dbReference>
<protein>
    <recommendedName>
        <fullName evidence="1">Fungal death-pathway protein SesB domain-containing protein</fullName>
    </recommendedName>
</protein>
<dbReference type="EMBL" id="JAGHQM010001505">
    <property type="protein sequence ID" value="KAH0553377.1"/>
    <property type="molecule type" value="Genomic_DNA"/>
</dbReference>
<sequence length="348" mass="38222">MQMNATTAMLDEIHLPIPMRLGDDNEYIVGRIGKHNIAIVGPPKGAHGKVAIADVVSRIHLTFKNIRVGLLVGIGGGVPHLPRHDVRLGDVVVGAPEVGPAVVQYDLGKQLPNDIEVTQTLNKPPPLLLRAVDKVDSKYNSAEEGEESFFTTHLQRFSEYPSVKEVYRRPSLPDRLFVANYNHEDGTRCNSHDRRYEVERSDRGSLGEIQVHYSTILSGDSFVKSGVIRDRVSAKFNDALCFEVGAASMMAVFPCLVIRGICNYSDSHKNEDWRGYAAATAAAYAREILLSMAERFEEPKYPTIRPTDGYLGTTAKTFGAAFSGENNSGFQLGYNMGTISGFKFGGGR</sequence>
<accession>A0A9P8IGZ8</accession>
<dbReference type="PANTHER" id="PTHR46082:SF11">
    <property type="entry name" value="AAA+ ATPASE DOMAIN-CONTAINING PROTEIN-RELATED"/>
    <property type="match status" value="1"/>
</dbReference>
<dbReference type="Gene3D" id="3.40.50.1580">
    <property type="entry name" value="Nucleoside phosphorylase domain"/>
    <property type="match status" value="1"/>
</dbReference>
<dbReference type="AlphaFoldDB" id="A0A9P8IGZ8"/>
<evidence type="ECO:0000259" key="1">
    <source>
        <dbReference type="Pfam" id="PF17046"/>
    </source>
</evidence>
<comment type="caution">
    <text evidence="2">The sequence shown here is derived from an EMBL/GenBank/DDBJ whole genome shotgun (WGS) entry which is preliminary data.</text>
</comment>
<reference evidence="2" key="1">
    <citation type="submission" date="2021-03" db="EMBL/GenBank/DDBJ databases">
        <title>Comparative genomics and phylogenomic investigation of the class Geoglossomycetes provide insights into ecological specialization and systematics.</title>
        <authorList>
            <person name="Melie T."/>
            <person name="Pirro S."/>
            <person name="Miller A.N."/>
            <person name="Quandt A."/>
        </authorList>
    </citation>
    <scope>NUCLEOTIDE SEQUENCE</scope>
    <source>
        <strain evidence="2">CAQ_001_2017</strain>
    </source>
</reference>
<dbReference type="InterPro" id="IPR035994">
    <property type="entry name" value="Nucleoside_phosphorylase_sf"/>
</dbReference>
<name>A0A9P8IGZ8_9PEZI</name>
<proteinExistence type="predicted"/>